<protein>
    <submittedName>
        <fullName evidence="1">Uncharacterized protein</fullName>
    </submittedName>
</protein>
<comment type="caution">
    <text evidence="1">The sequence shown here is derived from an EMBL/GenBank/DDBJ whole genome shotgun (WGS) entry which is preliminary data.</text>
</comment>
<dbReference type="EMBL" id="BSPC01000066">
    <property type="protein sequence ID" value="GLS22863.1"/>
    <property type="molecule type" value="Genomic_DNA"/>
</dbReference>
<sequence>MKLFFDPPELQLMHKISVEGVAERTIDSFGGAETFPDLASRVRDRMPNELAPMLDQMTEGDSLWWCRRAKRGPLYGHEGVALVRQGRAIIYLLIMNY</sequence>
<gene>
    <name evidence="1" type="ORF">GCM10007874_58830</name>
</gene>
<dbReference type="RefSeq" id="WP_284315814.1">
    <property type="nucleotide sequence ID" value="NZ_BSPC01000066.1"/>
</dbReference>
<proteinExistence type="predicted"/>
<keyword evidence="2" id="KW-1185">Reference proteome</keyword>
<evidence type="ECO:0000313" key="2">
    <source>
        <dbReference type="Proteomes" id="UP001156882"/>
    </source>
</evidence>
<evidence type="ECO:0000313" key="1">
    <source>
        <dbReference type="EMBL" id="GLS22863.1"/>
    </source>
</evidence>
<organism evidence="1 2">
    <name type="scientific">Labrys miyagiensis</name>
    <dbReference type="NCBI Taxonomy" id="346912"/>
    <lineage>
        <taxon>Bacteria</taxon>
        <taxon>Pseudomonadati</taxon>
        <taxon>Pseudomonadota</taxon>
        <taxon>Alphaproteobacteria</taxon>
        <taxon>Hyphomicrobiales</taxon>
        <taxon>Xanthobacteraceae</taxon>
        <taxon>Labrys</taxon>
    </lineage>
</organism>
<reference evidence="2" key="1">
    <citation type="journal article" date="2019" name="Int. J. Syst. Evol. Microbiol.">
        <title>The Global Catalogue of Microorganisms (GCM) 10K type strain sequencing project: providing services to taxonomists for standard genome sequencing and annotation.</title>
        <authorList>
            <consortium name="The Broad Institute Genomics Platform"/>
            <consortium name="The Broad Institute Genome Sequencing Center for Infectious Disease"/>
            <person name="Wu L."/>
            <person name="Ma J."/>
        </authorList>
    </citation>
    <scope>NUCLEOTIDE SEQUENCE [LARGE SCALE GENOMIC DNA]</scope>
    <source>
        <strain evidence="2">NBRC 101365</strain>
    </source>
</reference>
<name>A0ABQ6CRA0_9HYPH</name>
<accession>A0ABQ6CRA0</accession>
<dbReference type="Proteomes" id="UP001156882">
    <property type="component" value="Unassembled WGS sequence"/>
</dbReference>